<reference evidence="10" key="1">
    <citation type="submission" date="2018-05" db="EMBL/GenBank/DDBJ databases">
        <authorList>
            <person name="Lanie J.A."/>
            <person name="Ng W.-L."/>
            <person name="Kazmierczak K.M."/>
            <person name="Andrzejewski T.M."/>
            <person name="Davidsen T.M."/>
            <person name="Wayne K.J."/>
            <person name="Tettelin H."/>
            <person name="Glass J.I."/>
            <person name="Rusch D."/>
            <person name="Podicherti R."/>
            <person name="Tsui H.-C.T."/>
            <person name="Winkler M.E."/>
        </authorList>
    </citation>
    <scope>NUCLEOTIDE SEQUENCE</scope>
</reference>
<dbReference type="GO" id="GO:0022857">
    <property type="term" value="F:transmembrane transporter activity"/>
    <property type="evidence" value="ECO:0007669"/>
    <property type="project" value="TreeGrafter"/>
</dbReference>
<name>A0A381QYV0_9ZZZZ</name>
<feature type="domain" description="ABC3 transporter permease C-terminal" evidence="8">
    <location>
        <begin position="275"/>
        <end position="398"/>
    </location>
</feature>
<keyword evidence="4 7" id="KW-1133">Transmembrane helix</keyword>
<dbReference type="Pfam" id="PF12704">
    <property type="entry name" value="MacB_PCD"/>
    <property type="match status" value="1"/>
</dbReference>
<feature type="transmembrane region" description="Helical" evidence="7">
    <location>
        <begin position="271"/>
        <end position="291"/>
    </location>
</feature>
<evidence type="ECO:0000256" key="2">
    <source>
        <dbReference type="ARBA" id="ARBA00022475"/>
    </source>
</evidence>
<comment type="similarity">
    <text evidence="6">Belongs to the ABC-4 integral membrane protein family.</text>
</comment>
<dbReference type="Pfam" id="PF02687">
    <property type="entry name" value="FtsX"/>
    <property type="match status" value="1"/>
</dbReference>
<evidence type="ECO:0000256" key="3">
    <source>
        <dbReference type="ARBA" id="ARBA00022692"/>
    </source>
</evidence>
<proteinExistence type="inferred from homology"/>
<sequence length="407" mass="45513">MLILKLAFRNLLRHKSRSLLCGLTIMGAFILFSISLGFSDGSYGSLIRMLTDTQSGHVQVHRQGYLERPSLFRHFQLSQEIKQQLNDHPQVQAWTTRIFSSVLVFGEKKSSIARLMAVDPDQESQVTRIREKVKAGKFLSDTTDVYNPILIGSHLQKLIQVKVGEEVAFIGQGADGSVANDLFTVVGIVGKGSDDAESRRVYLPLKNAQEFLSLGDRIHEVTIRLDHFNLARKEAESLRNILNNESLDVQPWQVVEEQFYKAMMADQQGNWISQGVIMLIVGLVILITVLMNAFERRHEFGVLLALGTPPGFIFRSIVLEMTLLSGLSVLVGSFFAYGLNWYYSVDGIKLETPLEYGGVVFNQMLSENSMSVLLIPAIFSICVTFLVALYPAIKSARAVPIEAIREN</sequence>
<evidence type="ECO:0000259" key="8">
    <source>
        <dbReference type="Pfam" id="PF02687"/>
    </source>
</evidence>
<dbReference type="InterPro" id="IPR050250">
    <property type="entry name" value="Macrolide_Exporter_MacB"/>
</dbReference>
<gene>
    <name evidence="10" type="ORF">METZ01_LOCUS35691</name>
</gene>
<dbReference type="AlphaFoldDB" id="A0A381QYV0"/>
<accession>A0A381QYV0</accession>
<keyword evidence="3 7" id="KW-0812">Transmembrane</keyword>
<dbReference type="GO" id="GO:0005886">
    <property type="term" value="C:plasma membrane"/>
    <property type="evidence" value="ECO:0007669"/>
    <property type="project" value="UniProtKB-SubCell"/>
</dbReference>
<evidence type="ECO:0000259" key="9">
    <source>
        <dbReference type="Pfam" id="PF12704"/>
    </source>
</evidence>
<organism evidence="10">
    <name type="scientific">marine metagenome</name>
    <dbReference type="NCBI Taxonomy" id="408172"/>
    <lineage>
        <taxon>unclassified sequences</taxon>
        <taxon>metagenomes</taxon>
        <taxon>ecological metagenomes</taxon>
    </lineage>
</organism>
<protein>
    <recommendedName>
        <fullName evidence="11">ABC3 transporter permease protein domain-containing protein</fullName>
    </recommendedName>
</protein>
<feature type="transmembrane region" description="Helical" evidence="7">
    <location>
        <begin position="312"/>
        <end position="337"/>
    </location>
</feature>
<evidence type="ECO:0000313" key="10">
    <source>
        <dbReference type="EMBL" id="SUZ82837.1"/>
    </source>
</evidence>
<comment type="subcellular location">
    <subcellularLocation>
        <location evidence="1">Cell membrane</location>
        <topology evidence="1">Multi-pass membrane protein</topology>
    </subcellularLocation>
</comment>
<evidence type="ECO:0000256" key="1">
    <source>
        <dbReference type="ARBA" id="ARBA00004651"/>
    </source>
</evidence>
<keyword evidence="2" id="KW-1003">Cell membrane</keyword>
<evidence type="ECO:0000256" key="5">
    <source>
        <dbReference type="ARBA" id="ARBA00023136"/>
    </source>
</evidence>
<keyword evidence="5 7" id="KW-0472">Membrane</keyword>
<evidence type="ECO:0008006" key="11">
    <source>
        <dbReference type="Google" id="ProtNLM"/>
    </source>
</evidence>
<dbReference type="PANTHER" id="PTHR30572:SF4">
    <property type="entry name" value="ABC TRANSPORTER PERMEASE YTRF"/>
    <property type="match status" value="1"/>
</dbReference>
<feature type="domain" description="MacB-like periplasmic core" evidence="9">
    <location>
        <begin position="23"/>
        <end position="226"/>
    </location>
</feature>
<dbReference type="InterPro" id="IPR025857">
    <property type="entry name" value="MacB_PCD"/>
</dbReference>
<dbReference type="EMBL" id="UINC01001525">
    <property type="protein sequence ID" value="SUZ82837.1"/>
    <property type="molecule type" value="Genomic_DNA"/>
</dbReference>
<dbReference type="PANTHER" id="PTHR30572">
    <property type="entry name" value="MEMBRANE COMPONENT OF TRANSPORTER-RELATED"/>
    <property type="match status" value="1"/>
</dbReference>
<evidence type="ECO:0000256" key="6">
    <source>
        <dbReference type="ARBA" id="ARBA00038076"/>
    </source>
</evidence>
<evidence type="ECO:0000256" key="4">
    <source>
        <dbReference type="ARBA" id="ARBA00022989"/>
    </source>
</evidence>
<evidence type="ECO:0000256" key="7">
    <source>
        <dbReference type="SAM" id="Phobius"/>
    </source>
</evidence>
<feature type="transmembrane region" description="Helical" evidence="7">
    <location>
        <begin position="370"/>
        <end position="390"/>
    </location>
</feature>
<dbReference type="InterPro" id="IPR003838">
    <property type="entry name" value="ABC3_permease_C"/>
</dbReference>